<evidence type="ECO:0000256" key="3">
    <source>
        <dbReference type="ARBA" id="ARBA00008725"/>
    </source>
</evidence>
<dbReference type="EMBL" id="DVMR01000058">
    <property type="protein sequence ID" value="HIU44195.1"/>
    <property type="molecule type" value="Genomic_DNA"/>
</dbReference>
<proteinExistence type="inferred from homology"/>
<comment type="subunit">
    <text evidence="4">The complex is composed of two ATP-binding proteins (PstB), two transmembrane proteins (PstC and PstA) and a solute-binding protein (PstS).</text>
</comment>
<gene>
    <name evidence="12" type="ORF">IAB67_07870</name>
</gene>
<reference evidence="12" key="2">
    <citation type="journal article" date="2021" name="PeerJ">
        <title>Extensive microbial diversity within the chicken gut microbiome revealed by metagenomics and culture.</title>
        <authorList>
            <person name="Gilroy R."/>
            <person name="Ravi A."/>
            <person name="Getino M."/>
            <person name="Pursley I."/>
            <person name="Horton D.L."/>
            <person name="Alikhan N.F."/>
            <person name="Baker D."/>
            <person name="Gharbi K."/>
            <person name="Hall N."/>
            <person name="Watson M."/>
            <person name="Adriaenssens E.M."/>
            <person name="Foster-Nyarko E."/>
            <person name="Jarju S."/>
            <person name="Secka A."/>
            <person name="Antonio M."/>
            <person name="Oren A."/>
            <person name="Chaudhuri R.R."/>
            <person name="La Ragione R."/>
            <person name="Hildebrand F."/>
            <person name="Pallen M.J."/>
        </authorList>
    </citation>
    <scope>NUCLEOTIDE SEQUENCE</scope>
    <source>
        <strain evidence="12">CHK191-8634</strain>
    </source>
</reference>
<keyword evidence="5" id="KW-0592">Phosphate transport</keyword>
<evidence type="ECO:0000256" key="8">
    <source>
        <dbReference type="ARBA" id="ARBA00023288"/>
    </source>
</evidence>
<dbReference type="PROSITE" id="PS51257">
    <property type="entry name" value="PROKAR_LIPOPROTEIN"/>
    <property type="match status" value="1"/>
</dbReference>
<name>A0A9D1IUL5_9CLOT</name>
<dbReference type="AlphaFoldDB" id="A0A9D1IUL5"/>
<dbReference type="GO" id="GO:0006817">
    <property type="term" value="P:phosphate ion transport"/>
    <property type="evidence" value="ECO:0007669"/>
    <property type="project" value="UniProtKB-KW"/>
</dbReference>
<dbReference type="Gene3D" id="3.40.190.10">
    <property type="entry name" value="Periplasmic binding protein-like II"/>
    <property type="match status" value="2"/>
</dbReference>
<comment type="function">
    <text evidence="1">Part of the ABC transporter complex PstSACB involved in phosphate import.</text>
</comment>
<evidence type="ECO:0000259" key="11">
    <source>
        <dbReference type="Pfam" id="PF12849"/>
    </source>
</evidence>
<dbReference type="InterPro" id="IPR050811">
    <property type="entry name" value="Phosphate_ABC_transporter"/>
</dbReference>
<evidence type="ECO:0000256" key="10">
    <source>
        <dbReference type="SAM" id="SignalP"/>
    </source>
</evidence>
<evidence type="ECO:0000256" key="9">
    <source>
        <dbReference type="SAM" id="MobiDB-lite"/>
    </source>
</evidence>
<feature type="domain" description="PBP" evidence="11">
    <location>
        <begin position="99"/>
        <end position="310"/>
    </location>
</feature>
<feature type="region of interest" description="Disordered" evidence="9">
    <location>
        <begin position="26"/>
        <end position="70"/>
    </location>
</feature>
<evidence type="ECO:0000256" key="5">
    <source>
        <dbReference type="ARBA" id="ARBA00022592"/>
    </source>
</evidence>
<evidence type="ECO:0000256" key="6">
    <source>
        <dbReference type="ARBA" id="ARBA00022729"/>
    </source>
</evidence>
<dbReference type="InterPro" id="IPR024370">
    <property type="entry name" value="PBP_domain"/>
</dbReference>
<organism evidence="12 13">
    <name type="scientific">Candidatus Ventrousia excrementavium</name>
    <dbReference type="NCBI Taxonomy" id="2840961"/>
    <lineage>
        <taxon>Bacteria</taxon>
        <taxon>Bacillati</taxon>
        <taxon>Bacillota</taxon>
        <taxon>Clostridia</taxon>
        <taxon>Eubacteriales</taxon>
        <taxon>Clostridiaceae</taxon>
        <taxon>Clostridiaceae incertae sedis</taxon>
        <taxon>Candidatus Ventrousia</taxon>
    </lineage>
</organism>
<feature type="chain" id="PRO_5039565274" evidence="10">
    <location>
        <begin position="22"/>
        <end position="327"/>
    </location>
</feature>
<dbReference type="PANTHER" id="PTHR30570">
    <property type="entry name" value="PERIPLASMIC PHOSPHATE BINDING COMPONENT OF PHOSPHATE ABC TRANSPORTER"/>
    <property type="match status" value="1"/>
</dbReference>
<evidence type="ECO:0000313" key="12">
    <source>
        <dbReference type="EMBL" id="HIU44195.1"/>
    </source>
</evidence>
<accession>A0A9D1IUL5</accession>
<evidence type="ECO:0000313" key="13">
    <source>
        <dbReference type="Proteomes" id="UP000824073"/>
    </source>
</evidence>
<dbReference type="Proteomes" id="UP000824073">
    <property type="component" value="Unassembled WGS sequence"/>
</dbReference>
<keyword evidence="5" id="KW-0813">Transport</keyword>
<comment type="subcellular location">
    <subcellularLocation>
        <location evidence="2">Cell membrane</location>
        <topology evidence="2">Lipid-anchor</topology>
    </subcellularLocation>
</comment>
<dbReference type="PANTHER" id="PTHR30570:SF1">
    <property type="entry name" value="PHOSPHATE-BINDING PROTEIN PSTS"/>
    <property type="match status" value="1"/>
</dbReference>
<evidence type="ECO:0000256" key="1">
    <source>
        <dbReference type="ARBA" id="ARBA00002841"/>
    </source>
</evidence>
<keyword evidence="7" id="KW-0564">Palmitate</keyword>
<sequence>MKRLIALLGILSLLLSLAACRIDDAGPAADPDDSSAEKPGDSPAGDPTTPTEDEPVSQKPDFTADTLPRLDGSTATIPLSEALVQSLLDYTPEQAQEFVNHATTHAAYENLINGDCDIIFVTPPSAEELQLMDDSGQQFEVVPVVKDAFVFLTGVDNPVESLTVEQLKGIYTGQITNWNEVGGPDAAITAYQRPDNSGSQTLMYKLLVPADEIMEAPHELIIADMGGLIDAVSDYAAGPSALGYSVYYYASGMYTSEGSRLLAVDGVAPTDESIASGEYPLTDAYYAVFRTGDDENPAVRELIDWILTDEGQKLMQSAGYVPLRILE</sequence>
<protein>
    <submittedName>
        <fullName evidence="12">Substrate-binding domain-containing protein</fullName>
    </submittedName>
</protein>
<dbReference type="GO" id="GO:0005886">
    <property type="term" value="C:plasma membrane"/>
    <property type="evidence" value="ECO:0007669"/>
    <property type="project" value="UniProtKB-SubCell"/>
</dbReference>
<evidence type="ECO:0000256" key="7">
    <source>
        <dbReference type="ARBA" id="ARBA00023139"/>
    </source>
</evidence>
<dbReference type="SUPFAM" id="SSF53850">
    <property type="entry name" value="Periplasmic binding protein-like II"/>
    <property type="match status" value="1"/>
</dbReference>
<feature type="signal peptide" evidence="10">
    <location>
        <begin position="1"/>
        <end position="21"/>
    </location>
</feature>
<reference evidence="12" key="1">
    <citation type="submission" date="2020-10" db="EMBL/GenBank/DDBJ databases">
        <authorList>
            <person name="Gilroy R."/>
        </authorList>
    </citation>
    <scope>NUCLEOTIDE SEQUENCE</scope>
    <source>
        <strain evidence="12">CHK191-8634</strain>
    </source>
</reference>
<keyword evidence="6 10" id="KW-0732">Signal</keyword>
<dbReference type="Pfam" id="PF12849">
    <property type="entry name" value="PBP_like_2"/>
    <property type="match status" value="1"/>
</dbReference>
<evidence type="ECO:0000256" key="4">
    <source>
        <dbReference type="ARBA" id="ARBA00011529"/>
    </source>
</evidence>
<keyword evidence="8" id="KW-0449">Lipoprotein</keyword>
<comment type="caution">
    <text evidence="12">The sequence shown here is derived from an EMBL/GenBank/DDBJ whole genome shotgun (WGS) entry which is preliminary data.</text>
</comment>
<comment type="similarity">
    <text evidence="3">Belongs to the PstS family.</text>
</comment>
<evidence type="ECO:0000256" key="2">
    <source>
        <dbReference type="ARBA" id="ARBA00004193"/>
    </source>
</evidence>